<accession>A0A7K3LYD6</accession>
<evidence type="ECO:0000256" key="7">
    <source>
        <dbReference type="HAMAP-Rule" id="MF_02065"/>
    </source>
</evidence>
<keyword evidence="6 7" id="KW-0961">Cell wall biogenesis/degradation</keyword>
<evidence type="ECO:0000313" key="10">
    <source>
        <dbReference type="Proteomes" id="UP000460435"/>
    </source>
</evidence>
<dbReference type="PANTHER" id="PTHR30518">
    <property type="entry name" value="ENDOLYTIC MUREIN TRANSGLYCOSYLASE"/>
    <property type="match status" value="1"/>
</dbReference>
<sequence length="384" mass="41922">MSHTGASADADGQPRSRHRARRKRRKKRRVGSFFAVLLSLAVIGGLLAGIYYGGSAVMNAMSGWFGDAEDYSGPGHGEVTVTIEEGSSLRAMGSVLVEADVVASEEAFIQAAERERGSIQPGTYTLAQQMSAEDAVTSLVEGGGVLERVTVPEGFRISQTLERLARESDFEVEELQEALDEAELPDYAEDDAEGFLFPATYDLRRDDTPETMLQAMINRFEQAERSLDLSTRADEQDLSLREIVTVASIIQREVRADDDMARVANVIYNRLDGECAAAGVANNLLQMDSTVHYAVDDYSSVFTSSEMRQIDSPYNTYLNSGLPPGPIASPGEAALEAAANPTDDAYCYFVTVNLESGETKFADTESGHEANVQELREYCRENDC</sequence>
<evidence type="ECO:0000256" key="3">
    <source>
        <dbReference type="ARBA" id="ARBA00022989"/>
    </source>
</evidence>
<keyword evidence="1 7" id="KW-1003">Cell membrane</keyword>
<feature type="region of interest" description="Disordered" evidence="8">
    <location>
        <begin position="1"/>
        <end position="26"/>
    </location>
</feature>
<dbReference type="InterPro" id="IPR003770">
    <property type="entry name" value="MLTG-like"/>
</dbReference>
<dbReference type="NCBIfam" id="TIGR00247">
    <property type="entry name" value="endolytic transglycosylase MltG"/>
    <property type="match status" value="1"/>
</dbReference>
<dbReference type="EMBL" id="WLZY01000001">
    <property type="protein sequence ID" value="NDL56026.1"/>
    <property type="molecule type" value="Genomic_DNA"/>
</dbReference>
<dbReference type="GO" id="GO:0005886">
    <property type="term" value="C:plasma membrane"/>
    <property type="evidence" value="ECO:0007669"/>
    <property type="project" value="UniProtKB-SubCell"/>
</dbReference>
<feature type="transmembrane region" description="Helical" evidence="7">
    <location>
        <begin position="30"/>
        <end position="52"/>
    </location>
</feature>
<evidence type="ECO:0000256" key="2">
    <source>
        <dbReference type="ARBA" id="ARBA00022692"/>
    </source>
</evidence>
<keyword evidence="10" id="KW-1185">Reference proteome</keyword>
<dbReference type="GO" id="GO:0008932">
    <property type="term" value="F:lytic endotransglycosylase activity"/>
    <property type="evidence" value="ECO:0007669"/>
    <property type="project" value="UniProtKB-UniRule"/>
</dbReference>
<dbReference type="EC" id="4.2.2.29" evidence="7"/>
<feature type="site" description="Important for catalytic activity" evidence="7">
    <location>
        <position position="253"/>
    </location>
</feature>
<name>A0A7K3LYD6_9ACTN</name>
<organism evidence="9 10">
    <name type="scientific">Phytoactinopolyspora mesophila</name>
    <dbReference type="NCBI Taxonomy" id="2650750"/>
    <lineage>
        <taxon>Bacteria</taxon>
        <taxon>Bacillati</taxon>
        <taxon>Actinomycetota</taxon>
        <taxon>Actinomycetes</taxon>
        <taxon>Jiangellales</taxon>
        <taxon>Jiangellaceae</taxon>
        <taxon>Phytoactinopolyspora</taxon>
    </lineage>
</organism>
<keyword evidence="3 7" id="KW-1133">Transmembrane helix</keyword>
<evidence type="ECO:0000256" key="6">
    <source>
        <dbReference type="ARBA" id="ARBA00023316"/>
    </source>
</evidence>
<evidence type="ECO:0000256" key="4">
    <source>
        <dbReference type="ARBA" id="ARBA00023136"/>
    </source>
</evidence>
<comment type="caution">
    <text evidence="9">The sequence shown here is derived from an EMBL/GenBank/DDBJ whole genome shotgun (WGS) entry which is preliminary data.</text>
</comment>
<proteinExistence type="inferred from homology"/>
<evidence type="ECO:0000256" key="5">
    <source>
        <dbReference type="ARBA" id="ARBA00023239"/>
    </source>
</evidence>
<comment type="catalytic activity">
    <reaction evidence="7">
        <text>a peptidoglycan chain = a peptidoglycan chain with N-acetyl-1,6-anhydromuramyl-[peptide] at the reducing end + a peptidoglycan chain with N-acetylglucosamine at the non-reducing end.</text>
        <dbReference type="EC" id="4.2.2.29"/>
    </reaction>
</comment>
<dbReference type="Pfam" id="PF02618">
    <property type="entry name" value="YceG"/>
    <property type="match status" value="1"/>
</dbReference>
<keyword evidence="2 7" id="KW-0812">Transmembrane</keyword>
<evidence type="ECO:0000256" key="8">
    <source>
        <dbReference type="SAM" id="MobiDB-lite"/>
    </source>
</evidence>
<dbReference type="GO" id="GO:0071555">
    <property type="term" value="P:cell wall organization"/>
    <property type="evidence" value="ECO:0007669"/>
    <property type="project" value="UniProtKB-KW"/>
</dbReference>
<dbReference type="AlphaFoldDB" id="A0A7K3LYD6"/>
<gene>
    <name evidence="7 9" type="primary">mltG</name>
    <name evidence="9" type="ORF">F7O44_02955</name>
</gene>
<evidence type="ECO:0000256" key="1">
    <source>
        <dbReference type="ARBA" id="ARBA00022475"/>
    </source>
</evidence>
<protein>
    <recommendedName>
        <fullName evidence="7">Endolytic murein transglycosylase</fullName>
        <ecNumber evidence="7">4.2.2.29</ecNumber>
    </recommendedName>
    <alternativeName>
        <fullName evidence="7">Peptidoglycan lytic transglycosylase</fullName>
    </alternativeName>
    <alternativeName>
        <fullName evidence="7">Peptidoglycan polymerization terminase</fullName>
    </alternativeName>
</protein>
<dbReference type="HAMAP" id="MF_02065">
    <property type="entry name" value="MltG"/>
    <property type="match status" value="1"/>
</dbReference>
<reference evidence="9 10" key="1">
    <citation type="submission" date="2019-11" db="EMBL/GenBank/DDBJ databases">
        <authorList>
            <person name="Li X.-J."/>
            <person name="Feng X.-M."/>
        </authorList>
    </citation>
    <scope>NUCLEOTIDE SEQUENCE [LARGE SCALE GENOMIC DNA]</scope>
    <source>
        <strain evidence="9 10">XMNu-373</strain>
    </source>
</reference>
<dbReference type="PANTHER" id="PTHR30518:SF2">
    <property type="entry name" value="ENDOLYTIC MUREIN TRANSGLYCOSYLASE"/>
    <property type="match status" value="1"/>
</dbReference>
<dbReference type="Proteomes" id="UP000460435">
    <property type="component" value="Unassembled WGS sequence"/>
</dbReference>
<evidence type="ECO:0000313" key="9">
    <source>
        <dbReference type="EMBL" id="NDL56026.1"/>
    </source>
</evidence>
<comment type="function">
    <text evidence="7">Functions as a peptidoglycan terminase that cleaves nascent peptidoglycan strands endolytically to terminate their elongation.</text>
</comment>
<dbReference type="RefSeq" id="WP_162448671.1">
    <property type="nucleotide sequence ID" value="NZ_WLZY01000001.1"/>
</dbReference>
<keyword evidence="4 7" id="KW-0472">Membrane</keyword>
<comment type="subcellular location">
    <subcellularLocation>
        <location evidence="7">Cell membrane</location>
        <topology evidence="7">Single-pass membrane protein</topology>
    </subcellularLocation>
</comment>
<feature type="compositionally biased region" description="Basic residues" evidence="8">
    <location>
        <begin position="15"/>
        <end position="26"/>
    </location>
</feature>
<dbReference type="CDD" id="cd08010">
    <property type="entry name" value="MltG_like"/>
    <property type="match status" value="1"/>
</dbReference>
<comment type="similarity">
    <text evidence="7">Belongs to the transglycosylase MltG family.</text>
</comment>
<dbReference type="Gene3D" id="3.30.1490.480">
    <property type="entry name" value="Endolytic murein transglycosylase"/>
    <property type="match status" value="1"/>
</dbReference>
<dbReference type="GO" id="GO:0009252">
    <property type="term" value="P:peptidoglycan biosynthetic process"/>
    <property type="evidence" value="ECO:0007669"/>
    <property type="project" value="UniProtKB-UniRule"/>
</dbReference>
<keyword evidence="5 7" id="KW-0456">Lyase</keyword>